<feature type="compositionally biased region" description="Low complexity" evidence="5">
    <location>
        <begin position="216"/>
        <end position="231"/>
    </location>
</feature>
<sequence>MEDLPPGFRFYPTEEELVSFYLRMKLQGKRLQEINRVIPDIDIYELEPWHLPKLAGEVCKADTEQWFFFTPRQEREARGGRPSRTTESGYWKATGSPSYVYSSDNRVIGVKKTMVFYNGKAPAGRKTKWKMHEYRAIEADATTLNSTTAIPKLRHEFTLSRVYVVSGSFRAFDRRPLGTVAREETSQQVQQHAAAAAAAAAAGAVSSDDHDHDQDTQMMEKTSSSPESSCSGGDHLHFQASPAPIDDFLWDWDPLDGL</sequence>
<dbReference type="Pfam" id="PF02365">
    <property type="entry name" value="NAM"/>
    <property type="match status" value="1"/>
</dbReference>
<dbReference type="PANTHER" id="PTHR31744:SF220">
    <property type="entry name" value="LOW QUALITY PROTEIN: NAC DOMAIN-CONTAINING PROTEIN 90-LIKE"/>
    <property type="match status" value="1"/>
</dbReference>
<keyword evidence="1" id="KW-0805">Transcription regulation</keyword>
<evidence type="ECO:0000256" key="3">
    <source>
        <dbReference type="ARBA" id="ARBA00023163"/>
    </source>
</evidence>
<feature type="region of interest" description="Disordered" evidence="5">
    <location>
        <begin position="201"/>
        <end position="237"/>
    </location>
</feature>
<evidence type="ECO:0000313" key="7">
    <source>
        <dbReference type="EMBL" id="KAJ9699546.1"/>
    </source>
</evidence>
<comment type="caution">
    <text evidence="7">The sequence shown here is derived from an EMBL/GenBank/DDBJ whole genome shotgun (WGS) entry which is preliminary data.</text>
</comment>
<dbReference type="EMBL" id="JARBHA010000006">
    <property type="protein sequence ID" value="KAJ9699546.1"/>
    <property type="molecule type" value="Genomic_DNA"/>
</dbReference>
<evidence type="ECO:0000313" key="8">
    <source>
        <dbReference type="Proteomes" id="UP001168098"/>
    </source>
</evidence>
<dbReference type="GO" id="GO:0003677">
    <property type="term" value="F:DNA binding"/>
    <property type="evidence" value="ECO:0007669"/>
    <property type="project" value="UniProtKB-KW"/>
</dbReference>
<evidence type="ECO:0000256" key="4">
    <source>
        <dbReference type="ARBA" id="ARBA00023242"/>
    </source>
</evidence>
<reference evidence="7 8" key="1">
    <citation type="journal article" date="2023" name="BMC Biotechnol.">
        <title>Vitis rotundifolia cv Carlos genome sequencing.</title>
        <authorList>
            <person name="Huff M."/>
            <person name="Hulse-Kemp A."/>
            <person name="Scheffler B."/>
            <person name="Youngblood R."/>
            <person name="Simpson S."/>
            <person name="Babiker E."/>
            <person name="Staton M."/>
        </authorList>
    </citation>
    <scope>NUCLEOTIDE SEQUENCE [LARGE SCALE GENOMIC DNA]</scope>
    <source>
        <tissue evidence="7">Leaf</tissue>
    </source>
</reference>
<evidence type="ECO:0000259" key="6">
    <source>
        <dbReference type="PROSITE" id="PS51005"/>
    </source>
</evidence>
<dbReference type="PROSITE" id="PS51005">
    <property type="entry name" value="NAC"/>
    <property type="match status" value="1"/>
</dbReference>
<proteinExistence type="predicted"/>
<gene>
    <name evidence="7" type="ORF">PVL29_008236</name>
</gene>
<dbReference type="Proteomes" id="UP001168098">
    <property type="component" value="Unassembled WGS sequence"/>
</dbReference>
<dbReference type="PANTHER" id="PTHR31744">
    <property type="entry name" value="PROTEIN CUP-SHAPED COTYLEDON 2-RELATED"/>
    <property type="match status" value="1"/>
</dbReference>
<dbReference type="InterPro" id="IPR036093">
    <property type="entry name" value="NAC_dom_sf"/>
</dbReference>
<keyword evidence="2" id="KW-0238">DNA-binding</keyword>
<dbReference type="AlphaFoldDB" id="A0AA39A248"/>
<keyword evidence="3" id="KW-0804">Transcription</keyword>
<dbReference type="SUPFAM" id="SSF101941">
    <property type="entry name" value="NAC domain"/>
    <property type="match status" value="1"/>
</dbReference>
<dbReference type="InterPro" id="IPR003441">
    <property type="entry name" value="NAC-dom"/>
</dbReference>
<evidence type="ECO:0000256" key="1">
    <source>
        <dbReference type="ARBA" id="ARBA00023015"/>
    </source>
</evidence>
<evidence type="ECO:0000256" key="2">
    <source>
        <dbReference type="ARBA" id="ARBA00023125"/>
    </source>
</evidence>
<evidence type="ECO:0000256" key="5">
    <source>
        <dbReference type="SAM" id="MobiDB-lite"/>
    </source>
</evidence>
<protein>
    <recommendedName>
        <fullName evidence="6">NAC domain-containing protein</fullName>
    </recommendedName>
</protein>
<keyword evidence="4" id="KW-0539">Nucleus</keyword>
<dbReference type="GO" id="GO:0006355">
    <property type="term" value="P:regulation of DNA-templated transcription"/>
    <property type="evidence" value="ECO:0007669"/>
    <property type="project" value="InterPro"/>
</dbReference>
<dbReference type="Gene3D" id="2.170.150.80">
    <property type="entry name" value="NAC domain"/>
    <property type="match status" value="1"/>
</dbReference>
<name>A0AA39A248_VITRO</name>
<accession>A0AA39A248</accession>
<keyword evidence="8" id="KW-1185">Reference proteome</keyword>
<feature type="domain" description="NAC" evidence="6">
    <location>
        <begin position="4"/>
        <end position="165"/>
    </location>
</feature>
<organism evidence="7 8">
    <name type="scientific">Vitis rotundifolia</name>
    <name type="common">Muscadine grape</name>
    <dbReference type="NCBI Taxonomy" id="103349"/>
    <lineage>
        <taxon>Eukaryota</taxon>
        <taxon>Viridiplantae</taxon>
        <taxon>Streptophyta</taxon>
        <taxon>Embryophyta</taxon>
        <taxon>Tracheophyta</taxon>
        <taxon>Spermatophyta</taxon>
        <taxon>Magnoliopsida</taxon>
        <taxon>eudicotyledons</taxon>
        <taxon>Gunneridae</taxon>
        <taxon>Pentapetalae</taxon>
        <taxon>rosids</taxon>
        <taxon>Vitales</taxon>
        <taxon>Vitaceae</taxon>
        <taxon>Viteae</taxon>
        <taxon>Vitis</taxon>
    </lineage>
</organism>